<dbReference type="Proteomes" id="UP001139488">
    <property type="component" value="Unassembled WGS sequence"/>
</dbReference>
<dbReference type="RefSeq" id="WP_244358363.1">
    <property type="nucleotide sequence ID" value="NZ_JAJNNZ010000013.1"/>
</dbReference>
<organism evidence="1 2">
    <name type="scientific">Vibrio gelatinilyticus</name>
    <dbReference type="NCBI Taxonomy" id="2893468"/>
    <lineage>
        <taxon>Bacteria</taxon>
        <taxon>Pseudomonadati</taxon>
        <taxon>Pseudomonadota</taxon>
        <taxon>Gammaproteobacteria</taxon>
        <taxon>Vibrionales</taxon>
        <taxon>Vibrionaceae</taxon>
        <taxon>Vibrio</taxon>
    </lineage>
</organism>
<name>A0A9X1WD64_9VIBR</name>
<dbReference type="Pfam" id="PF11333">
    <property type="entry name" value="DUF3135"/>
    <property type="match status" value="1"/>
</dbReference>
<dbReference type="AlphaFoldDB" id="A0A9X1WD64"/>
<accession>A0A9X1WD64</accession>
<comment type="caution">
    <text evidence="1">The sequence shown here is derived from an EMBL/GenBank/DDBJ whole genome shotgun (WGS) entry which is preliminary data.</text>
</comment>
<dbReference type="InterPro" id="IPR021482">
    <property type="entry name" value="DUF3135"/>
</dbReference>
<evidence type="ECO:0000313" key="1">
    <source>
        <dbReference type="EMBL" id="MCJ2378121.1"/>
    </source>
</evidence>
<reference evidence="1" key="1">
    <citation type="submission" date="2021-11" db="EMBL/GenBank/DDBJ databases">
        <title>Vibrio ZSDE26 sp. nov. and Vibrio ZSDZ34 sp. nov., isolated from coastal seawater in Qingdao.</title>
        <authorList>
            <person name="Zhang P."/>
        </authorList>
    </citation>
    <scope>NUCLEOTIDE SEQUENCE</scope>
    <source>
        <strain evidence="1">ZSDZ34</strain>
    </source>
</reference>
<proteinExistence type="predicted"/>
<gene>
    <name evidence="1" type="ORF">LNL84_14930</name>
</gene>
<sequence>MKQFRQAANQACLDIPSFDELMILASDNPEQFDTLKKELCRQLIDTSSEEMKPRLEAQQTHIDRVLSKAKNPIHANVLLRQELHRQIVKFSQALRGEENEQATNATVIRFPTKESWR</sequence>
<dbReference type="EMBL" id="JAJNNZ010000013">
    <property type="protein sequence ID" value="MCJ2378121.1"/>
    <property type="molecule type" value="Genomic_DNA"/>
</dbReference>
<evidence type="ECO:0000313" key="2">
    <source>
        <dbReference type="Proteomes" id="UP001139488"/>
    </source>
</evidence>
<keyword evidence="2" id="KW-1185">Reference proteome</keyword>
<protein>
    <submittedName>
        <fullName evidence="1">DUF3135 domain-containing protein</fullName>
    </submittedName>
</protein>